<evidence type="ECO:0000313" key="15">
    <source>
        <dbReference type="Proteomes" id="UP000663877"/>
    </source>
</evidence>
<dbReference type="InterPro" id="IPR034209">
    <property type="entry name" value="PUF60_RRM1"/>
</dbReference>
<dbReference type="FunFam" id="3.30.70.330:FF:000382">
    <property type="entry name" value="G-patch domain-containing protein"/>
    <property type="match status" value="1"/>
</dbReference>
<dbReference type="InterPro" id="IPR003954">
    <property type="entry name" value="RRM_euk-type"/>
</dbReference>
<name>A0A813P5U1_9BILA</name>
<dbReference type="NCBIfam" id="TIGR01645">
    <property type="entry name" value="half-pint"/>
    <property type="match status" value="1"/>
</dbReference>
<evidence type="ECO:0000313" key="12">
    <source>
        <dbReference type="EMBL" id="CAF0823135.1"/>
    </source>
</evidence>
<dbReference type="InterPro" id="IPR000504">
    <property type="entry name" value="RRM_dom"/>
</dbReference>
<evidence type="ECO:0000256" key="1">
    <source>
        <dbReference type="ARBA" id="ARBA00004123"/>
    </source>
</evidence>
<dbReference type="InterPro" id="IPR051974">
    <property type="entry name" value="PUF60_regulator"/>
</dbReference>
<evidence type="ECO:0000313" key="13">
    <source>
        <dbReference type="EMBL" id="CAF0863681.1"/>
    </source>
</evidence>
<feature type="domain" description="RRM" evidence="10">
    <location>
        <begin position="126"/>
        <end position="204"/>
    </location>
</feature>
<evidence type="ECO:0000259" key="10">
    <source>
        <dbReference type="PROSITE" id="PS50102"/>
    </source>
</evidence>
<sequence>MTEAMIVDQQNVPNLEHSNGIQTTNGVEKKKYSKENIPRLPRELTPFATFTIPMELDQRGPLFKGPGAKRDTGRYKVRSADDDNVKRAKKFAMEQSVKYVLVRQQQYQQRTQLDILKKQQALLLMCRIYIGSINFELNEAMLKTAFAPFGPVKAVSLTFDPVTNRHKGFAFLEYEIPEAAQLSIEQMNGVILGGRNIKVGRPSNMPQAQPIIDQLTEEAKNYNRIYIASIHQDLTETDIQSVFEAFGKIISCALSKDAGATKHKGYGFIEYDTVQAAQDAISAMNLFDLGGQHLRVGKAITPPEGLFASAQPIASPMPTATALAVATITAQLQANDVENNPQSTVATSQMSNNPLTQVGFATGPLAPTTVAAALSAASYSGATAVTSVISNILNPTAAVTNPIPQAPTVSSPGIRSNVSFVTPAAVNLPTPPPPTQQTPIPPPQVIIPPPPPPPTLLEEPPIPIGLKAALEQSPHQQQYPSISLVLPTNKSESINDEKPTASLINVDDPSATLSQQEELSVKGREQRHLLMQKLNQRRLDSRVCVLKNMVGPEDVDEDLQQDVKEECSKYGEVVDVVIYKEQQGEDDNAEQLVKIFVEFRTSKQVEKTVESLNGRYFGGRVIKAELYDQAAYEADDLSDKRNNIMRLSPVARFLSSNGFYVHIKNKTPNWQPLLSQGEKIIGYPSSLNSLVNLKYLFNEEVSTLIGYLRKLVGTQHPLLKLGTNMLESPPKTAHSRSVLLLLISKAAGIPQRNYQEDMIKHGIHEHQRQLAELIEMIHLGILGHRGIVDLKENQYDLEQGNKIAVLGGDYLLSQACGKLAEFGKPQVVETIGNAIADMCKADFYLKDKQSLSSLTEWYQLTALSVANLVASGCRASLQLVDHPSSFQDQAYYLCRHIIFSCIMYNEISQYSSSISNDSSTLALYGNVPIDRSFPYSISTRSTNDKVTVEELNDEKLLDKCREQCLRESNKALELLQTNFDQKSSATALLRSIIKYIQDGLSSKTVI</sequence>
<dbReference type="SUPFAM" id="SSF48576">
    <property type="entry name" value="Terpenoid synthases"/>
    <property type="match status" value="1"/>
</dbReference>
<dbReference type="GO" id="GO:0000381">
    <property type="term" value="P:regulation of alternative mRNA splicing, via spliceosome"/>
    <property type="evidence" value="ECO:0007669"/>
    <property type="project" value="InterPro"/>
</dbReference>
<dbReference type="OrthoDB" id="9983019at2759"/>
<dbReference type="InterPro" id="IPR035979">
    <property type="entry name" value="RBD_domain_sf"/>
</dbReference>
<dbReference type="InterPro" id="IPR034211">
    <property type="entry name" value="PUF60_RRM2"/>
</dbReference>
<organism evidence="11 15">
    <name type="scientific">Adineta steineri</name>
    <dbReference type="NCBI Taxonomy" id="433720"/>
    <lineage>
        <taxon>Eukaryota</taxon>
        <taxon>Metazoa</taxon>
        <taxon>Spiralia</taxon>
        <taxon>Gnathifera</taxon>
        <taxon>Rotifera</taxon>
        <taxon>Eurotatoria</taxon>
        <taxon>Bdelloidea</taxon>
        <taxon>Adinetida</taxon>
        <taxon>Adinetidae</taxon>
        <taxon>Adineta</taxon>
    </lineage>
</organism>
<dbReference type="PANTHER" id="PTHR47330">
    <property type="entry name" value="POLY(U)-BINDING-SPLICING FACTOR PUF60-B-RELATED"/>
    <property type="match status" value="1"/>
</dbReference>
<evidence type="ECO:0000256" key="9">
    <source>
        <dbReference type="SAM" id="MobiDB-lite"/>
    </source>
</evidence>
<keyword evidence="6" id="KW-0508">mRNA splicing</keyword>
<reference evidence="11" key="1">
    <citation type="submission" date="2021-02" db="EMBL/GenBank/DDBJ databases">
        <authorList>
            <person name="Nowell W R."/>
        </authorList>
    </citation>
    <scope>NUCLEOTIDE SEQUENCE</scope>
</reference>
<dbReference type="GO" id="GO:0008299">
    <property type="term" value="P:isoprenoid biosynthetic process"/>
    <property type="evidence" value="ECO:0007669"/>
    <property type="project" value="InterPro"/>
</dbReference>
<keyword evidence="3" id="KW-0507">mRNA processing</keyword>
<feature type="domain" description="RRM" evidence="10">
    <location>
        <begin position="542"/>
        <end position="629"/>
    </location>
</feature>
<protein>
    <recommendedName>
        <fullName evidence="10">RRM domain-containing protein</fullName>
    </recommendedName>
</protein>
<dbReference type="SMART" id="SM00361">
    <property type="entry name" value="RRM_1"/>
    <property type="match status" value="2"/>
</dbReference>
<dbReference type="GO" id="GO:0003723">
    <property type="term" value="F:RNA binding"/>
    <property type="evidence" value="ECO:0007669"/>
    <property type="project" value="UniProtKB-UniRule"/>
</dbReference>
<accession>A0A813P5U1</accession>
<comment type="subcellular location">
    <subcellularLocation>
        <location evidence="1">Nucleus</location>
    </subcellularLocation>
</comment>
<dbReference type="GO" id="GO:0071013">
    <property type="term" value="C:catalytic step 2 spliceosome"/>
    <property type="evidence" value="ECO:0007669"/>
    <property type="project" value="TreeGrafter"/>
</dbReference>
<evidence type="ECO:0000313" key="14">
    <source>
        <dbReference type="Proteomes" id="UP000663832"/>
    </source>
</evidence>
<dbReference type="FunFam" id="3.30.70.330:FF:000136">
    <property type="entry name" value="poly(U)-binding-splicing factor PUF60 isoform X1"/>
    <property type="match status" value="1"/>
</dbReference>
<comment type="similarity">
    <text evidence="2">Belongs to the RRM half pint family.</text>
</comment>
<evidence type="ECO:0000256" key="2">
    <source>
        <dbReference type="ARBA" id="ARBA00005987"/>
    </source>
</evidence>
<evidence type="ECO:0000256" key="7">
    <source>
        <dbReference type="ARBA" id="ARBA00023242"/>
    </source>
</evidence>
<dbReference type="InterPro" id="IPR006532">
    <property type="entry name" value="PUF60-like"/>
</dbReference>
<dbReference type="InterPro" id="IPR008949">
    <property type="entry name" value="Isoprenoid_synthase_dom_sf"/>
</dbReference>
<keyword evidence="7" id="KW-0539">Nucleus</keyword>
<comment type="caution">
    <text evidence="11">The sequence shown here is derived from an EMBL/GenBank/DDBJ whole genome shotgun (WGS) entry which is preliminary data.</text>
</comment>
<evidence type="ECO:0000256" key="4">
    <source>
        <dbReference type="ARBA" id="ARBA00022737"/>
    </source>
</evidence>
<dbReference type="GO" id="GO:0071011">
    <property type="term" value="C:precatalytic spliceosome"/>
    <property type="evidence" value="ECO:0007669"/>
    <property type="project" value="TreeGrafter"/>
</dbReference>
<dbReference type="SUPFAM" id="SSF54928">
    <property type="entry name" value="RNA-binding domain, RBD"/>
    <property type="match status" value="3"/>
</dbReference>
<dbReference type="Gene3D" id="1.10.600.10">
    <property type="entry name" value="Farnesyl Diphosphate Synthase"/>
    <property type="match status" value="1"/>
</dbReference>
<dbReference type="AlphaFoldDB" id="A0A813P5U1"/>
<dbReference type="PANTHER" id="PTHR47330:SF1">
    <property type="entry name" value="POLY(U)-BINDING-SPLICING FACTOR PUF60"/>
    <property type="match status" value="1"/>
</dbReference>
<feature type="compositionally biased region" description="Polar residues" evidence="9">
    <location>
        <begin position="8"/>
        <end position="26"/>
    </location>
</feature>
<dbReference type="CDD" id="cd12648">
    <property type="entry name" value="RRM3_UHM_PUF60"/>
    <property type="match status" value="1"/>
</dbReference>
<evidence type="ECO:0000256" key="8">
    <source>
        <dbReference type="PROSITE-ProRule" id="PRU00176"/>
    </source>
</evidence>
<dbReference type="CDD" id="cd00867">
    <property type="entry name" value="Trans_IPPS"/>
    <property type="match status" value="1"/>
</dbReference>
<dbReference type="InterPro" id="IPR012677">
    <property type="entry name" value="Nucleotide-bd_a/b_plait_sf"/>
</dbReference>
<dbReference type="Pfam" id="PF00348">
    <property type="entry name" value="polyprenyl_synt"/>
    <property type="match status" value="1"/>
</dbReference>
<dbReference type="CDD" id="cd12370">
    <property type="entry name" value="RRM1_PUF60"/>
    <property type="match status" value="1"/>
</dbReference>
<dbReference type="GO" id="GO:0004659">
    <property type="term" value="F:prenyltransferase activity"/>
    <property type="evidence" value="ECO:0007669"/>
    <property type="project" value="InterPro"/>
</dbReference>
<evidence type="ECO:0000313" key="11">
    <source>
        <dbReference type="EMBL" id="CAF0750302.1"/>
    </source>
</evidence>
<dbReference type="CDD" id="cd12371">
    <property type="entry name" value="RRM2_PUF60"/>
    <property type="match status" value="1"/>
</dbReference>
<feature type="domain" description="RRM" evidence="10">
    <location>
        <begin position="223"/>
        <end position="301"/>
    </location>
</feature>
<dbReference type="InterPro" id="IPR034212">
    <property type="entry name" value="PUF60_RRM3"/>
</dbReference>
<dbReference type="Gene3D" id="3.30.70.330">
    <property type="match status" value="3"/>
</dbReference>
<dbReference type="EMBL" id="CAJNOI010000005">
    <property type="protein sequence ID" value="CAF0750302.1"/>
    <property type="molecule type" value="Genomic_DNA"/>
</dbReference>
<keyword evidence="4" id="KW-0677">Repeat</keyword>
<dbReference type="Proteomes" id="UP000663877">
    <property type="component" value="Unassembled WGS sequence"/>
</dbReference>
<dbReference type="SMART" id="SM00360">
    <property type="entry name" value="RRM"/>
    <property type="match status" value="3"/>
</dbReference>
<proteinExistence type="inferred from homology"/>
<dbReference type="Proteomes" id="UP000663832">
    <property type="component" value="Unassembled WGS sequence"/>
</dbReference>
<dbReference type="GO" id="GO:0006376">
    <property type="term" value="P:mRNA splice site recognition"/>
    <property type="evidence" value="ECO:0007669"/>
    <property type="project" value="TreeGrafter"/>
</dbReference>
<dbReference type="EMBL" id="CAJNOM010000021">
    <property type="protein sequence ID" value="CAF0823135.1"/>
    <property type="molecule type" value="Genomic_DNA"/>
</dbReference>
<dbReference type="InterPro" id="IPR000092">
    <property type="entry name" value="Polyprenyl_synt"/>
</dbReference>
<gene>
    <name evidence="11" type="ORF">BJG266_LOCUS2404</name>
    <name evidence="12" type="ORF">QVE165_LOCUS5376</name>
    <name evidence="13" type="ORF">QVE165_LOCUS7511</name>
</gene>
<evidence type="ECO:0000256" key="5">
    <source>
        <dbReference type="ARBA" id="ARBA00022884"/>
    </source>
</evidence>
<evidence type="ECO:0000256" key="6">
    <source>
        <dbReference type="ARBA" id="ARBA00023187"/>
    </source>
</evidence>
<dbReference type="PROSITE" id="PS50102">
    <property type="entry name" value="RRM"/>
    <property type="match status" value="3"/>
</dbReference>
<dbReference type="Pfam" id="PF00076">
    <property type="entry name" value="RRM_1"/>
    <property type="match status" value="3"/>
</dbReference>
<dbReference type="EMBL" id="CAJNOM010000032">
    <property type="protein sequence ID" value="CAF0863681.1"/>
    <property type="molecule type" value="Genomic_DNA"/>
</dbReference>
<evidence type="ECO:0000256" key="3">
    <source>
        <dbReference type="ARBA" id="ARBA00022664"/>
    </source>
</evidence>
<keyword evidence="5 8" id="KW-0694">RNA-binding</keyword>
<dbReference type="GO" id="GO:0000380">
    <property type="term" value="P:alternative mRNA splicing, via spliceosome"/>
    <property type="evidence" value="ECO:0007669"/>
    <property type="project" value="TreeGrafter"/>
</dbReference>
<feature type="region of interest" description="Disordered" evidence="9">
    <location>
        <begin position="1"/>
        <end position="32"/>
    </location>
</feature>
<keyword evidence="14" id="KW-1185">Reference proteome</keyword>